<keyword evidence="9 15" id="KW-1133">Transmembrane helix</keyword>
<dbReference type="EnsemblPlants" id="Pp3c7_22600V3.6">
    <property type="protein sequence ID" value="Pp3c7_22600V3.6"/>
    <property type="gene ID" value="Pp3c7_22600"/>
</dbReference>
<dbReference type="GO" id="GO:0034702">
    <property type="term" value="C:monoatomic ion channel complex"/>
    <property type="evidence" value="ECO:0007669"/>
    <property type="project" value="UniProtKB-KW"/>
</dbReference>
<proteinExistence type="inferred from homology"/>
<evidence type="ECO:0000313" key="18">
    <source>
        <dbReference type="EnsemblPlants" id="Pp3c7_22600V3.6"/>
    </source>
</evidence>
<evidence type="ECO:0000313" key="19">
    <source>
        <dbReference type="Proteomes" id="UP000006727"/>
    </source>
</evidence>
<dbReference type="AlphaFoldDB" id="A0A7I4EB71"/>
<feature type="transmembrane region" description="Helical" evidence="15">
    <location>
        <begin position="142"/>
        <end position="161"/>
    </location>
</feature>
<dbReference type="RefSeq" id="XP_024380597.1">
    <property type="nucleotide sequence ID" value="XM_024524829.2"/>
</dbReference>
<keyword evidence="8" id="KW-0630">Potassium</keyword>
<keyword evidence="11 15" id="KW-0472">Membrane</keyword>
<feature type="transmembrane region" description="Helical" evidence="15">
    <location>
        <begin position="208"/>
        <end position="226"/>
    </location>
</feature>
<keyword evidence="6" id="KW-0631">Potassium channel</keyword>
<comment type="subcellular location">
    <subcellularLocation>
        <location evidence="1">Membrane</location>
        <topology evidence="1">Multi-pass membrane protein</topology>
    </subcellularLocation>
</comment>
<evidence type="ECO:0000256" key="3">
    <source>
        <dbReference type="ARBA" id="ARBA00022448"/>
    </source>
</evidence>
<dbReference type="PANTHER" id="PTHR45743:SF2">
    <property type="entry name" value="POTASSIUM CHANNEL AKT1"/>
    <property type="match status" value="1"/>
</dbReference>
<dbReference type="PROSITE" id="PS50297">
    <property type="entry name" value="ANK_REP_REGION"/>
    <property type="match status" value="2"/>
</dbReference>
<dbReference type="InterPro" id="IPR021789">
    <property type="entry name" value="KHA_dom"/>
</dbReference>
<comment type="similarity">
    <text evidence="2">Belongs to the potassium channel family. Plant (TC 1.A.1.4) subfamily.</text>
</comment>
<keyword evidence="13" id="KW-0040">ANK repeat</keyword>
<feature type="domain" description="KHA" evidence="17">
    <location>
        <begin position="836"/>
        <end position="925"/>
    </location>
</feature>
<evidence type="ECO:0000256" key="14">
    <source>
        <dbReference type="SAM" id="MobiDB-lite"/>
    </source>
</evidence>
<sequence>MAEWLINLVKQAMGLVEKNHLHKASTHSAFSDAFSSGLLPALGSNQSIKNLILKKYVIHPYSRQYRYWQHFLVVLVFYSAWVSPFEFGFIQNPRGVLLGVDSVVNALFFIDIVMTFFVAYLDPKTFLMEDNLKKIASRYLRSWFVLDVASTVPFAAIMVIFTHKYETGFVTSFVNLLRLWRLRRVSDVFARVEKNVKFSYFWTRCLKLFLVTVFTCHCAACSYYLLAARHPKSKESETWLGSALPGFREESLWTRYVTSMYWSITTLTTVGYGDLHPVNRGEMIYDIFYMLLNLALTSYIIGNMTNLIIHVTARTRDYRDSVQSLMEFATRNHLPPKLQEQMISHVQLKFKTQSLQHQGTIASLPKAIRSSVAQFLFLDTVERVYLFQGTSYNFLSQLVSEMKVEFFPPREDIILLNEAPSEFYIVVNGTADVLVRREDAASEQILATAHAADVIGEIGVLCYMPQPFTVRSRKLSQLLRLDRIVFMNIVQSFKEDGQRIVDNLLQRLRESDDPRFKELSAEIEVLLAEDNEISPSLGAAAAGGNFELMQELLSKGAEVDKIAYWGRTALHIASAKGYEECVKILLEHGADPNKADADGKVPLVDALISRDTATATLLLEKGATFKNADIGKFLGQAVLEGNTDLIEDYIKYGADINNATDANGFTALHVAVNYGRLEMVKFLITRGANPHLKSTDGHILSACELAERLELHPEIVSYLKAQPARDDSQHSGTSKETSSAFARRRLSKKAGSVIEFQVDNPTPPSSLSRVAGGERTIHSLMRKQSARGRLMTLRGLSKSLRRQQTVNPWAFCHESRMYNNQIVPRNDDTTPPPPVRVVLHGQHPLNNAVTGVGKVVVLPNSIGELLNLARTKIAEERFHHLPKILLSKEGAEIDDISVIRENDHLYAVEENQIISAPLQEIDKDDLITKLQAAVIELSQNKRDTHVGDQR</sequence>
<dbReference type="Gramene" id="Pp3c7_22600V3.7">
    <property type="protein sequence ID" value="Pp3c7_22600V3.7"/>
    <property type="gene ID" value="Pp3c7_22600"/>
</dbReference>
<dbReference type="PRINTS" id="PR01463">
    <property type="entry name" value="EAGCHANLFMLY"/>
</dbReference>
<dbReference type="Pfam" id="PF12796">
    <property type="entry name" value="Ank_2"/>
    <property type="match status" value="1"/>
</dbReference>
<dbReference type="EMBL" id="ABEU02000007">
    <property type="status" value="NOT_ANNOTATED_CDS"/>
    <property type="molecule type" value="Genomic_DNA"/>
</dbReference>
<evidence type="ECO:0000256" key="10">
    <source>
        <dbReference type="ARBA" id="ARBA00023065"/>
    </source>
</evidence>
<dbReference type="Gramene" id="Pp3c7_22600V3.9">
    <property type="protein sequence ID" value="Pp3c7_22600V3.9"/>
    <property type="gene ID" value="Pp3c7_22600"/>
</dbReference>
<dbReference type="Gramene" id="Pp3c7_22600V3.6">
    <property type="protein sequence ID" value="Pp3c7_22600V3.6"/>
    <property type="gene ID" value="Pp3c7_22600"/>
</dbReference>
<dbReference type="InterPro" id="IPR036770">
    <property type="entry name" value="Ankyrin_rpt-contain_sf"/>
</dbReference>
<keyword evidence="3" id="KW-0813">Transport</keyword>
<dbReference type="CDD" id="cd00038">
    <property type="entry name" value="CAP_ED"/>
    <property type="match status" value="1"/>
</dbReference>
<evidence type="ECO:0000256" key="2">
    <source>
        <dbReference type="ARBA" id="ARBA00007929"/>
    </source>
</evidence>
<feature type="repeat" description="ANK" evidence="13">
    <location>
        <begin position="565"/>
        <end position="597"/>
    </location>
</feature>
<organism evidence="18 19">
    <name type="scientific">Physcomitrium patens</name>
    <name type="common">Spreading-leaved earth moss</name>
    <name type="synonym">Physcomitrella patens</name>
    <dbReference type="NCBI Taxonomy" id="3218"/>
    <lineage>
        <taxon>Eukaryota</taxon>
        <taxon>Viridiplantae</taxon>
        <taxon>Streptophyta</taxon>
        <taxon>Embryophyta</taxon>
        <taxon>Bryophyta</taxon>
        <taxon>Bryophytina</taxon>
        <taxon>Bryopsida</taxon>
        <taxon>Funariidae</taxon>
        <taxon>Funariales</taxon>
        <taxon>Funariaceae</taxon>
        <taxon>Physcomitrium</taxon>
    </lineage>
</organism>
<name>A0A7I4EB71_PHYPA</name>
<dbReference type="SUPFAM" id="SSF81324">
    <property type="entry name" value="Voltage-gated potassium channels"/>
    <property type="match status" value="1"/>
</dbReference>
<reference evidence="18" key="3">
    <citation type="submission" date="2020-12" db="UniProtKB">
        <authorList>
            <consortium name="EnsemblPlants"/>
        </authorList>
    </citation>
    <scope>IDENTIFICATION</scope>
</reference>
<evidence type="ECO:0000256" key="4">
    <source>
        <dbReference type="ARBA" id="ARBA00022538"/>
    </source>
</evidence>
<feature type="region of interest" description="Disordered" evidence="14">
    <location>
        <begin position="722"/>
        <end position="775"/>
    </location>
</feature>
<reference evidence="18 19" key="2">
    <citation type="journal article" date="2018" name="Plant J.">
        <title>The Physcomitrella patens chromosome-scale assembly reveals moss genome structure and evolution.</title>
        <authorList>
            <person name="Lang D."/>
            <person name="Ullrich K.K."/>
            <person name="Murat F."/>
            <person name="Fuchs J."/>
            <person name="Jenkins J."/>
            <person name="Haas F.B."/>
            <person name="Piednoel M."/>
            <person name="Gundlach H."/>
            <person name="Van Bel M."/>
            <person name="Meyberg R."/>
            <person name="Vives C."/>
            <person name="Morata J."/>
            <person name="Symeonidi A."/>
            <person name="Hiss M."/>
            <person name="Muchero W."/>
            <person name="Kamisugi Y."/>
            <person name="Saleh O."/>
            <person name="Blanc G."/>
            <person name="Decker E.L."/>
            <person name="van Gessel N."/>
            <person name="Grimwood J."/>
            <person name="Hayes R.D."/>
            <person name="Graham S.W."/>
            <person name="Gunter L.E."/>
            <person name="McDaniel S.F."/>
            <person name="Hoernstein S.N.W."/>
            <person name="Larsson A."/>
            <person name="Li F.W."/>
            <person name="Perroud P.F."/>
            <person name="Phillips J."/>
            <person name="Ranjan P."/>
            <person name="Rokshar D.S."/>
            <person name="Rothfels C.J."/>
            <person name="Schneider L."/>
            <person name="Shu S."/>
            <person name="Stevenson D.W."/>
            <person name="Thummler F."/>
            <person name="Tillich M."/>
            <person name="Villarreal Aguilar J.C."/>
            <person name="Widiez T."/>
            <person name="Wong G.K."/>
            <person name="Wymore A."/>
            <person name="Zhang Y."/>
            <person name="Zimmer A.D."/>
            <person name="Quatrano R.S."/>
            <person name="Mayer K.F.X."/>
            <person name="Goodstein D."/>
            <person name="Casacuberta J.M."/>
            <person name="Vandepoele K."/>
            <person name="Reski R."/>
            <person name="Cuming A.C."/>
            <person name="Tuskan G.A."/>
            <person name="Maumus F."/>
            <person name="Salse J."/>
            <person name="Schmutz J."/>
            <person name="Rensing S.A."/>
        </authorList>
    </citation>
    <scope>NUCLEOTIDE SEQUENCE [LARGE SCALE GENOMIC DNA]</scope>
    <source>
        <strain evidence="18 19">cv. Gransden 2004</strain>
    </source>
</reference>
<dbReference type="FunCoup" id="A0A7I4EB71">
    <property type="interactions" value="247"/>
</dbReference>
<dbReference type="PROSITE" id="PS50042">
    <property type="entry name" value="CNMP_BINDING_3"/>
    <property type="match status" value="1"/>
</dbReference>
<dbReference type="PANTHER" id="PTHR45743">
    <property type="entry name" value="POTASSIUM CHANNEL AKT1"/>
    <property type="match status" value="1"/>
</dbReference>
<dbReference type="GeneID" id="112284715"/>
<evidence type="ECO:0000256" key="5">
    <source>
        <dbReference type="ARBA" id="ARBA00022692"/>
    </source>
</evidence>
<evidence type="ECO:0000259" key="16">
    <source>
        <dbReference type="PROSITE" id="PS50042"/>
    </source>
</evidence>
<evidence type="ECO:0000256" key="1">
    <source>
        <dbReference type="ARBA" id="ARBA00004141"/>
    </source>
</evidence>
<dbReference type="InterPro" id="IPR000595">
    <property type="entry name" value="cNMP-bd_dom"/>
</dbReference>
<dbReference type="InterPro" id="IPR002110">
    <property type="entry name" value="Ankyrin_rpt"/>
</dbReference>
<dbReference type="SMART" id="SM00248">
    <property type="entry name" value="ANK"/>
    <property type="match status" value="4"/>
</dbReference>
<feature type="transmembrane region" description="Helical" evidence="15">
    <location>
        <begin position="287"/>
        <end position="309"/>
    </location>
</feature>
<dbReference type="PROSITE" id="PS51490">
    <property type="entry name" value="KHA"/>
    <property type="match status" value="1"/>
</dbReference>
<keyword evidence="19" id="KW-1185">Reference proteome</keyword>
<dbReference type="InterPro" id="IPR003938">
    <property type="entry name" value="K_chnl_volt-dep_EAG/ELK/ERG"/>
</dbReference>
<keyword evidence="10" id="KW-0406">Ion transport</keyword>
<keyword evidence="4" id="KW-0633">Potassium transport</keyword>
<evidence type="ECO:0000256" key="9">
    <source>
        <dbReference type="ARBA" id="ARBA00022989"/>
    </source>
</evidence>
<dbReference type="Pfam" id="PF00520">
    <property type="entry name" value="Ion_trans"/>
    <property type="match status" value="1"/>
</dbReference>
<keyword evidence="5 15" id="KW-0812">Transmembrane</keyword>
<dbReference type="Proteomes" id="UP000006727">
    <property type="component" value="Chromosome 7"/>
</dbReference>
<dbReference type="SUPFAM" id="SSF51206">
    <property type="entry name" value="cAMP-binding domain-like"/>
    <property type="match status" value="1"/>
</dbReference>
<protein>
    <submittedName>
        <fullName evidence="18">Uncharacterized protein</fullName>
    </submittedName>
</protein>
<evidence type="ECO:0000256" key="7">
    <source>
        <dbReference type="ARBA" id="ARBA00022882"/>
    </source>
</evidence>
<dbReference type="PRINTS" id="PR01415">
    <property type="entry name" value="ANKYRIN"/>
</dbReference>
<feature type="compositionally biased region" description="Polar residues" evidence="14">
    <location>
        <begin position="730"/>
        <end position="740"/>
    </location>
</feature>
<dbReference type="PROSITE" id="PS50088">
    <property type="entry name" value="ANK_REPEAT"/>
    <property type="match status" value="2"/>
</dbReference>
<dbReference type="SUPFAM" id="SSF48403">
    <property type="entry name" value="Ankyrin repeat"/>
    <property type="match status" value="1"/>
</dbReference>
<dbReference type="Pfam" id="PF11834">
    <property type="entry name" value="KHA"/>
    <property type="match status" value="1"/>
</dbReference>
<evidence type="ECO:0000256" key="15">
    <source>
        <dbReference type="SAM" id="Phobius"/>
    </source>
</evidence>
<dbReference type="EnsemblPlants" id="Pp3c7_22600V3.9">
    <property type="protein sequence ID" value="Pp3c7_22600V3.9"/>
    <property type="gene ID" value="Pp3c7_22600"/>
</dbReference>
<evidence type="ECO:0000256" key="6">
    <source>
        <dbReference type="ARBA" id="ARBA00022826"/>
    </source>
</evidence>
<keyword evidence="7" id="KW-0851">Voltage-gated channel</keyword>
<evidence type="ECO:0000256" key="12">
    <source>
        <dbReference type="ARBA" id="ARBA00023303"/>
    </source>
</evidence>
<keyword evidence="12" id="KW-0407">Ion channel</keyword>
<feature type="transmembrane region" description="Helical" evidence="15">
    <location>
        <begin position="71"/>
        <end position="90"/>
    </location>
</feature>
<dbReference type="KEGG" id="ppp:112284715"/>
<dbReference type="FunFam" id="2.60.120.10:FF:000074">
    <property type="entry name" value="Potassium channel KAT2"/>
    <property type="match status" value="1"/>
</dbReference>
<dbReference type="InterPro" id="IPR014710">
    <property type="entry name" value="RmlC-like_jellyroll"/>
</dbReference>
<feature type="transmembrane region" description="Helical" evidence="15">
    <location>
        <begin position="102"/>
        <end position="121"/>
    </location>
</feature>
<accession>A0A7I4EB71</accession>
<dbReference type="GO" id="GO:0005249">
    <property type="term" value="F:voltage-gated potassium channel activity"/>
    <property type="evidence" value="ECO:0007669"/>
    <property type="project" value="InterPro"/>
</dbReference>
<feature type="repeat" description="ANK" evidence="13">
    <location>
        <begin position="663"/>
        <end position="695"/>
    </location>
</feature>
<evidence type="ECO:0000259" key="17">
    <source>
        <dbReference type="PROSITE" id="PS51490"/>
    </source>
</evidence>
<gene>
    <name evidence="18" type="primary">LOC112284715</name>
</gene>
<dbReference type="Gene3D" id="1.10.287.70">
    <property type="match status" value="1"/>
</dbReference>
<dbReference type="Gene3D" id="1.25.40.20">
    <property type="entry name" value="Ankyrin repeat-containing domain"/>
    <property type="match status" value="2"/>
</dbReference>
<evidence type="ECO:0000256" key="8">
    <source>
        <dbReference type="ARBA" id="ARBA00022958"/>
    </source>
</evidence>
<evidence type="ECO:0000256" key="11">
    <source>
        <dbReference type="ARBA" id="ARBA00023136"/>
    </source>
</evidence>
<dbReference type="EnsemblPlants" id="Pp3c7_22600V3.7">
    <property type="protein sequence ID" value="Pp3c7_22600V3.7"/>
    <property type="gene ID" value="Pp3c7_22600"/>
</dbReference>
<feature type="domain" description="Cyclic nucleotide-binding" evidence="16">
    <location>
        <begin position="386"/>
        <end position="507"/>
    </location>
</feature>
<dbReference type="Pfam" id="PF13637">
    <property type="entry name" value="Ank_4"/>
    <property type="match status" value="1"/>
</dbReference>
<dbReference type="Pfam" id="PF00027">
    <property type="entry name" value="cNMP_binding"/>
    <property type="match status" value="1"/>
</dbReference>
<reference evidence="18 19" key="1">
    <citation type="journal article" date="2008" name="Science">
        <title>The Physcomitrella genome reveals evolutionary insights into the conquest of land by plants.</title>
        <authorList>
            <person name="Rensing S."/>
            <person name="Lang D."/>
            <person name="Zimmer A."/>
            <person name="Terry A."/>
            <person name="Salamov A."/>
            <person name="Shapiro H."/>
            <person name="Nishiyama T."/>
            <person name="Perroud P.-F."/>
            <person name="Lindquist E."/>
            <person name="Kamisugi Y."/>
            <person name="Tanahashi T."/>
            <person name="Sakakibara K."/>
            <person name="Fujita T."/>
            <person name="Oishi K."/>
            <person name="Shin-I T."/>
            <person name="Kuroki Y."/>
            <person name="Toyoda A."/>
            <person name="Suzuki Y."/>
            <person name="Hashimoto A."/>
            <person name="Yamaguchi K."/>
            <person name="Sugano A."/>
            <person name="Kohara Y."/>
            <person name="Fujiyama A."/>
            <person name="Anterola A."/>
            <person name="Aoki S."/>
            <person name="Ashton N."/>
            <person name="Barbazuk W.B."/>
            <person name="Barker E."/>
            <person name="Bennetzen J."/>
            <person name="Bezanilla M."/>
            <person name="Blankenship R."/>
            <person name="Cho S.H."/>
            <person name="Dutcher S."/>
            <person name="Estelle M."/>
            <person name="Fawcett J.A."/>
            <person name="Gundlach H."/>
            <person name="Hanada K."/>
            <person name="Heyl A."/>
            <person name="Hicks K.A."/>
            <person name="Hugh J."/>
            <person name="Lohr M."/>
            <person name="Mayer K."/>
            <person name="Melkozernov A."/>
            <person name="Murata T."/>
            <person name="Nelson D."/>
            <person name="Pils B."/>
            <person name="Prigge M."/>
            <person name="Reiss B."/>
            <person name="Renner T."/>
            <person name="Rombauts S."/>
            <person name="Rushton P."/>
            <person name="Sanderfoot A."/>
            <person name="Schween G."/>
            <person name="Shiu S.-H."/>
            <person name="Stueber K."/>
            <person name="Theodoulou F.L."/>
            <person name="Tu H."/>
            <person name="Van de Peer Y."/>
            <person name="Verrier P.J."/>
            <person name="Waters E."/>
            <person name="Wood A."/>
            <person name="Yang L."/>
            <person name="Cove D."/>
            <person name="Cuming A."/>
            <person name="Hasebe M."/>
            <person name="Lucas S."/>
            <person name="Mishler D.B."/>
            <person name="Reski R."/>
            <person name="Grigoriev I."/>
            <person name="Quatrano R.S."/>
            <person name="Boore J.L."/>
        </authorList>
    </citation>
    <scope>NUCLEOTIDE SEQUENCE [LARGE SCALE GENOMIC DNA]</scope>
    <source>
        <strain evidence="18 19">cv. Gransden 2004</strain>
    </source>
</reference>
<dbReference type="InterPro" id="IPR045319">
    <property type="entry name" value="KAT/AKT"/>
</dbReference>
<evidence type="ECO:0000256" key="13">
    <source>
        <dbReference type="PROSITE-ProRule" id="PRU00023"/>
    </source>
</evidence>
<dbReference type="InterPro" id="IPR005821">
    <property type="entry name" value="Ion_trans_dom"/>
</dbReference>
<dbReference type="OrthoDB" id="426293at2759"/>
<dbReference type="FunFam" id="1.10.287.70:FF:000123">
    <property type="entry name" value="Potassium channel KAT3"/>
    <property type="match status" value="1"/>
</dbReference>
<dbReference type="Gene3D" id="2.60.120.10">
    <property type="entry name" value="Jelly Rolls"/>
    <property type="match status" value="1"/>
</dbReference>
<dbReference type="SMART" id="SM00100">
    <property type="entry name" value="cNMP"/>
    <property type="match status" value="1"/>
</dbReference>
<dbReference type="InterPro" id="IPR018490">
    <property type="entry name" value="cNMP-bd_dom_sf"/>
</dbReference>